<dbReference type="InterPro" id="IPR001849">
    <property type="entry name" value="PH_domain"/>
</dbReference>
<evidence type="ECO:0000313" key="4">
    <source>
        <dbReference type="Ensembl" id="ENSSTUP00000022852.1"/>
    </source>
</evidence>
<dbReference type="CDD" id="cd13288">
    <property type="entry name" value="PH_Ses"/>
    <property type="match status" value="1"/>
</dbReference>
<feature type="domain" description="PH" evidence="3">
    <location>
        <begin position="55"/>
        <end position="152"/>
    </location>
</feature>
<dbReference type="GO" id="GO:0005769">
    <property type="term" value="C:early endosome"/>
    <property type="evidence" value="ECO:0007669"/>
    <property type="project" value="UniProtKB-SubCell"/>
</dbReference>
<dbReference type="OMA" id="YFLHGTS"/>
<protein>
    <recommendedName>
        <fullName evidence="1">Sesquipedalian</fullName>
        <shortName evidence="1">Ses</shortName>
    </recommendedName>
    <alternativeName>
        <fullName evidence="1">PH domain-containing endocytic trafficking adaptor</fullName>
    </alternativeName>
</protein>
<comment type="function">
    <text evidence="1">Plays a role in endocytic trafficking. Required for receptor recycling from endosomes, both to the trans-Golgi network and the plasma membrane.</text>
</comment>
<proteinExistence type="inferred from homology"/>
<dbReference type="PROSITE" id="PS50003">
    <property type="entry name" value="PH_DOMAIN"/>
    <property type="match status" value="1"/>
</dbReference>
<keyword evidence="1" id="KW-0333">Golgi apparatus</keyword>
<dbReference type="GO" id="GO:0005829">
    <property type="term" value="C:cytosol"/>
    <property type="evidence" value="ECO:0007669"/>
    <property type="project" value="GOC"/>
</dbReference>
<dbReference type="PANTHER" id="PTHR22902">
    <property type="entry name" value="SESQUIPEDALIAN"/>
    <property type="match status" value="1"/>
</dbReference>
<dbReference type="SMART" id="SM00233">
    <property type="entry name" value="PH"/>
    <property type="match status" value="1"/>
</dbReference>
<keyword evidence="5" id="KW-1185">Reference proteome</keyword>
<dbReference type="Pfam" id="PF00169">
    <property type="entry name" value="PH"/>
    <property type="match status" value="1"/>
</dbReference>
<dbReference type="AlphaFoldDB" id="A0A673XPJ3"/>
<dbReference type="GO" id="GO:0055037">
    <property type="term" value="C:recycling endosome"/>
    <property type="evidence" value="ECO:0007669"/>
    <property type="project" value="UniProtKB-SubCell"/>
</dbReference>
<dbReference type="GO" id="GO:0007032">
    <property type="term" value="P:endosome organization"/>
    <property type="evidence" value="ECO:0007669"/>
    <property type="project" value="UniProtKB-UniRule"/>
</dbReference>
<sequence>MTDKQGSNVMCLYYWCWIDIMKDAFHPLKVLSLLENVVMKIHEKILTHYLSCTSPIDKEGYLYKKKERTSSYQRRWFVLKANLLFYQERPADRHLLGVIVLEGCAVQRCESEGGLFAFSMVFRGSGLKTYRLAAEDQLGQESWVKVLLTASHCYLSLLVRDLGKQYEEAKRQAGPAESHQRTTVTGPGSMCLTQSMTYLNSCSSSFLMPGPVRREGGSHSASNVLQVPPIPSKVMNKRSPKHWPKRNAHVTPINGPAPPYGEWPQVDFDPLEDFTKLHDYYGEEVMQLRADWLRRRQEEQEHIEEDLIDLSEH</sequence>
<comment type="subcellular location">
    <subcellularLocation>
        <location evidence="1">Early endosome</location>
    </subcellularLocation>
    <subcellularLocation>
        <location evidence="1">Recycling endosome</location>
    </subcellularLocation>
    <subcellularLocation>
        <location evidence="1">Golgi apparatus</location>
        <location evidence="1">trans-Golgi network</location>
    </subcellularLocation>
    <subcellularLocation>
        <location evidence="1">Cytoplasmic vesicle</location>
        <location evidence="1">Clathrin-coated vesicle</location>
    </subcellularLocation>
</comment>
<dbReference type="GO" id="GO:0030136">
    <property type="term" value="C:clathrin-coated vesicle"/>
    <property type="evidence" value="ECO:0007669"/>
    <property type="project" value="UniProtKB-SubCell"/>
</dbReference>
<comment type="similarity">
    <text evidence="1">Belongs to the sesquipedalian family.</text>
</comment>
<keyword evidence="1" id="KW-0597">Phosphoprotein</keyword>
<dbReference type="GO" id="GO:0042147">
    <property type="term" value="P:retrograde transport, endosome to Golgi"/>
    <property type="evidence" value="ECO:0007669"/>
    <property type="project" value="UniProtKB-UniRule"/>
</dbReference>
<feature type="region of interest" description="Disordered" evidence="2">
    <location>
        <begin position="213"/>
        <end position="243"/>
    </location>
</feature>
<name>A0A673XPJ3_SALTR</name>
<reference evidence="4" key="2">
    <citation type="submission" date="2025-09" db="UniProtKB">
        <authorList>
            <consortium name="Ensembl"/>
        </authorList>
    </citation>
    <scope>IDENTIFICATION</scope>
</reference>
<dbReference type="InterPro" id="IPR011993">
    <property type="entry name" value="PH-like_dom_sf"/>
</dbReference>
<keyword evidence="1" id="KW-0967">Endosome</keyword>
<dbReference type="Ensembl" id="ENSSTUT00000023978.1">
    <property type="protein sequence ID" value="ENSSTUP00000022852.1"/>
    <property type="gene ID" value="ENSSTUG00000010006.1"/>
</dbReference>
<dbReference type="Proteomes" id="UP000472277">
    <property type="component" value="Chromosome 32"/>
</dbReference>
<gene>
    <name evidence="4" type="primary">LOC115171510</name>
</gene>
<dbReference type="GeneTree" id="ENSGT00940000164923"/>
<dbReference type="SUPFAM" id="SSF50729">
    <property type="entry name" value="PH domain-like"/>
    <property type="match status" value="1"/>
</dbReference>
<dbReference type="GO" id="GO:0005802">
    <property type="term" value="C:trans-Golgi network"/>
    <property type="evidence" value="ECO:0007669"/>
    <property type="project" value="UniProtKB-UniRule"/>
</dbReference>
<evidence type="ECO:0000256" key="2">
    <source>
        <dbReference type="SAM" id="MobiDB-lite"/>
    </source>
</evidence>
<evidence type="ECO:0000313" key="5">
    <source>
        <dbReference type="Proteomes" id="UP000472277"/>
    </source>
</evidence>
<organism evidence="4 5">
    <name type="scientific">Salmo trutta</name>
    <name type="common">Brown trout</name>
    <dbReference type="NCBI Taxonomy" id="8032"/>
    <lineage>
        <taxon>Eukaryota</taxon>
        <taxon>Metazoa</taxon>
        <taxon>Chordata</taxon>
        <taxon>Craniata</taxon>
        <taxon>Vertebrata</taxon>
        <taxon>Euteleostomi</taxon>
        <taxon>Actinopterygii</taxon>
        <taxon>Neopterygii</taxon>
        <taxon>Teleostei</taxon>
        <taxon>Protacanthopterygii</taxon>
        <taxon>Salmoniformes</taxon>
        <taxon>Salmonidae</taxon>
        <taxon>Salmoninae</taxon>
        <taxon>Salmo</taxon>
    </lineage>
</organism>
<dbReference type="InParanoid" id="A0A673XPJ3"/>
<dbReference type="InterPro" id="IPR045188">
    <property type="entry name" value="Boi1/Boi2-like"/>
</dbReference>
<reference evidence="4" key="1">
    <citation type="submission" date="2025-08" db="UniProtKB">
        <authorList>
            <consortium name="Ensembl"/>
        </authorList>
    </citation>
    <scope>IDENTIFICATION</scope>
</reference>
<dbReference type="PANTHER" id="PTHR22902:SF17">
    <property type="entry name" value="SESQUIPEDALIAN-1"/>
    <property type="match status" value="1"/>
</dbReference>
<accession>A0A673XPJ3</accession>
<keyword evidence="1" id="KW-0968">Cytoplasmic vesicle</keyword>
<dbReference type="GO" id="GO:0001881">
    <property type="term" value="P:receptor recycling"/>
    <property type="evidence" value="ECO:0007669"/>
    <property type="project" value="UniProtKB-UniRule"/>
</dbReference>
<dbReference type="Gene3D" id="2.30.29.30">
    <property type="entry name" value="Pleckstrin-homology domain (PH domain)/Phosphotyrosine-binding domain (PTB)"/>
    <property type="match status" value="1"/>
</dbReference>
<evidence type="ECO:0000259" key="3">
    <source>
        <dbReference type="PROSITE" id="PS50003"/>
    </source>
</evidence>
<evidence type="ECO:0000256" key="1">
    <source>
        <dbReference type="RuleBase" id="RU369082"/>
    </source>
</evidence>